<dbReference type="GO" id="GO:0047710">
    <property type="term" value="F:bis(5'-adenosyl)-triphosphatase activity"/>
    <property type="evidence" value="ECO:0007669"/>
    <property type="project" value="UniProtKB-UniRule"/>
</dbReference>
<gene>
    <name evidence="9" type="ORF">VHEMI03474</name>
</gene>
<evidence type="ECO:0000259" key="8">
    <source>
        <dbReference type="PROSITE" id="PS51084"/>
    </source>
</evidence>
<feature type="short sequence motif" description="Histidine triad motif" evidence="6">
    <location>
        <begin position="137"/>
        <end position="141"/>
    </location>
</feature>
<dbReference type="SUPFAM" id="SSF54197">
    <property type="entry name" value="HIT-like"/>
    <property type="match status" value="1"/>
</dbReference>
<dbReference type="PANTHER" id="PTHR46243">
    <property type="entry name" value="BIS(5'-ADENOSYL)-TRIPHOSPHATASE"/>
    <property type="match status" value="1"/>
</dbReference>
<dbReference type="InterPro" id="IPR019808">
    <property type="entry name" value="Histidine_triad_CS"/>
</dbReference>
<dbReference type="FunFam" id="3.30.428.10:FF:000011">
    <property type="entry name" value="Fragile histidine triad"/>
    <property type="match status" value="1"/>
</dbReference>
<comment type="cofactor">
    <cofactor evidence="7">
        <name>Mn(2+)</name>
        <dbReference type="ChEBI" id="CHEBI:29035"/>
    </cofactor>
</comment>
<keyword evidence="2 7" id="KW-0378">Hydrolase</keyword>
<dbReference type="GO" id="GO:0004081">
    <property type="term" value="F:bis(5'-nucleosyl)-tetraphosphatase (asymmetrical) activity"/>
    <property type="evidence" value="ECO:0007669"/>
    <property type="project" value="EnsemblFungi"/>
</dbReference>
<protein>
    <recommendedName>
        <fullName evidence="7">Bis(5'-adenosyl)-triphosphatase</fullName>
        <ecNumber evidence="7">3.6.1.29</ecNumber>
    </recommendedName>
</protein>
<comment type="catalytic activity">
    <reaction evidence="7">
        <text>P(1),P(3)-bis(5'-adenosyl) triphosphate + H2O = AMP + ADP + 2 H(+)</text>
        <dbReference type="Rhea" id="RHEA:13893"/>
        <dbReference type="ChEBI" id="CHEBI:15377"/>
        <dbReference type="ChEBI" id="CHEBI:15378"/>
        <dbReference type="ChEBI" id="CHEBI:58529"/>
        <dbReference type="ChEBI" id="CHEBI:456215"/>
        <dbReference type="ChEBI" id="CHEBI:456216"/>
        <dbReference type="EC" id="3.6.1.29"/>
    </reaction>
</comment>
<organism evidence="9 10">
    <name type="scientific">[Torrubiella] hemipterigena</name>
    <dbReference type="NCBI Taxonomy" id="1531966"/>
    <lineage>
        <taxon>Eukaryota</taxon>
        <taxon>Fungi</taxon>
        <taxon>Dikarya</taxon>
        <taxon>Ascomycota</taxon>
        <taxon>Pezizomycotina</taxon>
        <taxon>Sordariomycetes</taxon>
        <taxon>Hypocreomycetidae</taxon>
        <taxon>Hypocreales</taxon>
        <taxon>Clavicipitaceae</taxon>
        <taxon>Clavicipitaceae incertae sedis</taxon>
        <taxon>'Torrubiella' clade</taxon>
    </lineage>
</organism>
<evidence type="ECO:0000256" key="3">
    <source>
        <dbReference type="PIRSR" id="PIRSR639383-1"/>
    </source>
</evidence>
<evidence type="ECO:0000256" key="5">
    <source>
        <dbReference type="PIRSR" id="PIRSR639383-3"/>
    </source>
</evidence>
<keyword evidence="10" id="KW-1185">Reference proteome</keyword>
<dbReference type="HOGENOM" id="CLU_056776_7_0_1"/>
<dbReference type="InterPro" id="IPR036265">
    <property type="entry name" value="HIT-like_sf"/>
</dbReference>
<dbReference type="Gene3D" id="3.30.428.10">
    <property type="entry name" value="HIT-like"/>
    <property type="match status" value="1"/>
</dbReference>
<dbReference type="InterPro" id="IPR039383">
    <property type="entry name" value="FHIT"/>
</dbReference>
<reference evidence="9 10" key="1">
    <citation type="journal article" date="2015" name="Genome Announc.">
        <title>Draft Genome Sequence and Gene Annotation of the Entomopathogenic Fungus Verticillium hemipterigenum.</title>
        <authorList>
            <person name="Horn F."/>
            <person name="Habel A."/>
            <person name="Scharf D.H."/>
            <person name="Dworschak J."/>
            <person name="Brakhage A.A."/>
            <person name="Guthke R."/>
            <person name="Hertweck C."/>
            <person name="Linde J."/>
        </authorList>
    </citation>
    <scope>NUCLEOTIDE SEQUENCE [LARGE SCALE GENOMIC DNA]</scope>
</reference>
<keyword evidence="1 7" id="KW-0547">Nucleotide-binding</keyword>
<evidence type="ECO:0000256" key="6">
    <source>
        <dbReference type="PROSITE-ProRule" id="PRU00464"/>
    </source>
</evidence>
<feature type="binding site" evidence="4">
    <location>
        <begin position="132"/>
        <end position="135"/>
    </location>
    <ligand>
        <name>substrate</name>
    </ligand>
</feature>
<dbReference type="CDD" id="cd01275">
    <property type="entry name" value="FHIT"/>
    <property type="match status" value="1"/>
</dbReference>
<evidence type="ECO:0000256" key="7">
    <source>
        <dbReference type="RuleBase" id="RU366076"/>
    </source>
</evidence>
<dbReference type="OrthoDB" id="680339at2759"/>
<dbReference type="Pfam" id="PF01230">
    <property type="entry name" value="HIT"/>
    <property type="match status" value="1"/>
</dbReference>
<dbReference type="EMBL" id="CDHN01000002">
    <property type="protein sequence ID" value="CEJ84436.1"/>
    <property type="molecule type" value="Genomic_DNA"/>
</dbReference>
<dbReference type="GO" id="GO:0015964">
    <property type="term" value="P:diadenosine triphosphate catabolic process"/>
    <property type="evidence" value="ECO:0007669"/>
    <property type="project" value="EnsemblFungi"/>
</dbReference>
<evidence type="ECO:0000313" key="9">
    <source>
        <dbReference type="EMBL" id="CEJ84436.1"/>
    </source>
</evidence>
<dbReference type="GO" id="GO:0000166">
    <property type="term" value="F:nucleotide binding"/>
    <property type="evidence" value="ECO:0007669"/>
    <property type="project" value="UniProtKB-KW"/>
</dbReference>
<dbReference type="PROSITE" id="PS51084">
    <property type="entry name" value="HIT_2"/>
    <property type="match status" value="1"/>
</dbReference>
<dbReference type="PROSITE" id="PS00892">
    <property type="entry name" value="HIT_1"/>
    <property type="match status" value="1"/>
</dbReference>
<evidence type="ECO:0000256" key="1">
    <source>
        <dbReference type="ARBA" id="ARBA00022741"/>
    </source>
</evidence>
<dbReference type="AlphaFoldDB" id="A0A0A1TBA6"/>
<dbReference type="InterPro" id="IPR051884">
    <property type="entry name" value="Bis(5'-adenosyl)-TPase_reg"/>
</dbReference>
<feature type="binding site" evidence="4">
    <location>
        <position position="64"/>
    </location>
    <ligand>
        <name>substrate</name>
    </ligand>
</feature>
<feature type="binding site" evidence="4">
    <location>
        <position position="141"/>
    </location>
    <ligand>
        <name>substrate</name>
    </ligand>
</feature>
<dbReference type="InterPro" id="IPR011146">
    <property type="entry name" value="HIT-like"/>
</dbReference>
<feature type="site" description="Important for induction of apoptosis" evidence="5">
    <location>
        <position position="158"/>
    </location>
</feature>
<accession>A0A0A1TBA6</accession>
<dbReference type="EC" id="3.6.1.29" evidence="7"/>
<evidence type="ECO:0000256" key="2">
    <source>
        <dbReference type="ARBA" id="ARBA00022801"/>
    </source>
</evidence>
<dbReference type="Proteomes" id="UP000039046">
    <property type="component" value="Unassembled WGS sequence"/>
</dbReference>
<feature type="binding site" evidence="4">
    <location>
        <position position="126"/>
    </location>
    <ligand>
        <name>substrate</name>
    </ligand>
</feature>
<evidence type="ECO:0000256" key="4">
    <source>
        <dbReference type="PIRSR" id="PIRSR639383-2"/>
    </source>
</evidence>
<dbReference type="PANTHER" id="PTHR46243:SF1">
    <property type="entry name" value="BIS(5'-ADENOSYL)-TRIPHOSPHATASE"/>
    <property type="match status" value="1"/>
</dbReference>
<name>A0A0A1TBA6_9HYPO</name>
<feature type="domain" description="HIT" evidence="8">
    <location>
        <begin position="39"/>
        <end position="152"/>
    </location>
</feature>
<proteinExistence type="predicted"/>
<dbReference type="STRING" id="1531966.A0A0A1TBA6"/>
<sequence>MLKIATRSLIPQTLSRIPLLSHRAARANMSSITTNIEGDAIKFGPFEVTKQVFLKTQHVFGLVNLKPIVPGHVLVCPLKPHRRLTDLSPEETADLFTTVQQTQRMLARIYFKTDNLEAGSFTVAVQDGPEAGQTVPHVHVHVLPRTKDDLGKEPDEVYVEMASETGNVGGALWDRELGRRPSPGGSMPRIEDLSRVARTAEDMHEEADQYKAVLGEMLQ</sequence>
<evidence type="ECO:0000313" key="10">
    <source>
        <dbReference type="Proteomes" id="UP000039046"/>
    </source>
</evidence>
<feature type="active site" description="Tele-AMP-histidine intermediate" evidence="3">
    <location>
        <position position="139"/>
    </location>
</feature>